<name>A0A067RG20_ZOONE</name>
<dbReference type="Proteomes" id="UP000027135">
    <property type="component" value="Unassembled WGS sequence"/>
</dbReference>
<accession>A0A067RG20</accession>
<dbReference type="EMBL" id="KK852498">
    <property type="protein sequence ID" value="KDR22697.1"/>
    <property type="molecule type" value="Genomic_DNA"/>
</dbReference>
<feature type="region of interest" description="Disordered" evidence="1">
    <location>
        <begin position="79"/>
        <end position="98"/>
    </location>
</feature>
<organism evidence="2 3">
    <name type="scientific">Zootermopsis nevadensis</name>
    <name type="common">Dampwood termite</name>
    <dbReference type="NCBI Taxonomy" id="136037"/>
    <lineage>
        <taxon>Eukaryota</taxon>
        <taxon>Metazoa</taxon>
        <taxon>Ecdysozoa</taxon>
        <taxon>Arthropoda</taxon>
        <taxon>Hexapoda</taxon>
        <taxon>Insecta</taxon>
        <taxon>Pterygota</taxon>
        <taxon>Neoptera</taxon>
        <taxon>Polyneoptera</taxon>
        <taxon>Dictyoptera</taxon>
        <taxon>Blattodea</taxon>
        <taxon>Blattoidea</taxon>
        <taxon>Termitoidae</taxon>
        <taxon>Termopsidae</taxon>
        <taxon>Zootermopsis</taxon>
    </lineage>
</organism>
<dbReference type="InParanoid" id="A0A067RG20"/>
<evidence type="ECO:0000313" key="2">
    <source>
        <dbReference type="EMBL" id="KDR22697.1"/>
    </source>
</evidence>
<dbReference type="AlphaFoldDB" id="A0A067RG20"/>
<gene>
    <name evidence="2" type="ORF">L798_12832</name>
</gene>
<reference evidence="2 3" key="1">
    <citation type="journal article" date="2014" name="Nat. Commun.">
        <title>Molecular traces of alternative social organization in a termite genome.</title>
        <authorList>
            <person name="Terrapon N."/>
            <person name="Li C."/>
            <person name="Robertson H.M."/>
            <person name="Ji L."/>
            <person name="Meng X."/>
            <person name="Booth W."/>
            <person name="Chen Z."/>
            <person name="Childers C.P."/>
            <person name="Glastad K.M."/>
            <person name="Gokhale K."/>
            <person name="Gowin J."/>
            <person name="Gronenberg W."/>
            <person name="Hermansen R.A."/>
            <person name="Hu H."/>
            <person name="Hunt B.G."/>
            <person name="Huylmans A.K."/>
            <person name="Khalil S.M."/>
            <person name="Mitchell R.D."/>
            <person name="Munoz-Torres M.C."/>
            <person name="Mustard J.A."/>
            <person name="Pan H."/>
            <person name="Reese J.T."/>
            <person name="Scharf M.E."/>
            <person name="Sun F."/>
            <person name="Vogel H."/>
            <person name="Xiao J."/>
            <person name="Yang W."/>
            <person name="Yang Z."/>
            <person name="Yang Z."/>
            <person name="Zhou J."/>
            <person name="Zhu J."/>
            <person name="Brent C.S."/>
            <person name="Elsik C.G."/>
            <person name="Goodisman M.A."/>
            <person name="Liberles D.A."/>
            <person name="Roe R.M."/>
            <person name="Vargo E.L."/>
            <person name="Vilcinskas A."/>
            <person name="Wang J."/>
            <person name="Bornberg-Bauer E."/>
            <person name="Korb J."/>
            <person name="Zhang G."/>
            <person name="Liebig J."/>
        </authorList>
    </citation>
    <scope>NUCLEOTIDE SEQUENCE [LARGE SCALE GENOMIC DNA]</scope>
    <source>
        <tissue evidence="2">Whole organism</tissue>
    </source>
</reference>
<evidence type="ECO:0000256" key="1">
    <source>
        <dbReference type="SAM" id="MobiDB-lite"/>
    </source>
</evidence>
<keyword evidence="3" id="KW-1185">Reference proteome</keyword>
<sequence>MSDRRRGKREDRHTKFDWRDSDPHRGKISFCQSGEFTYMQSLNLSDKEADLVFSSSKNVLFFKALLIYIATVILNHVPSQSSSENPRNGKHNKNSPSGVLKERYTICTTSNQNGMQEITTSQQQTRLTIYTRLKHDSRNKGPREIQVFASITKRLILLQR</sequence>
<proteinExistence type="predicted"/>
<protein>
    <submittedName>
        <fullName evidence="2">Uncharacterized protein</fullName>
    </submittedName>
</protein>
<evidence type="ECO:0000313" key="3">
    <source>
        <dbReference type="Proteomes" id="UP000027135"/>
    </source>
</evidence>